<keyword evidence="1" id="KW-1133">Transmembrane helix</keyword>
<organism evidence="2 3">
    <name type="scientific">Streptomyces nigra</name>
    <dbReference type="NCBI Taxonomy" id="1827580"/>
    <lineage>
        <taxon>Bacteria</taxon>
        <taxon>Bacillati</taxon>
        <taxon>Actinomycetota</taxon>
        <taxon>Actinomycetes</taxon>
        <taxon>Kitasatosporales</taxon>
        <taxon>Streptomycetaceae</taxon>
        <taxon>Streptomyces</taxon>
    </lineage>
</organism>
<dbReference type="RefSeq" id="WP_406259043.1">
    <property type="nucleotide sequence ID" value="NZ_CP108125.1"/>
</dbReference>
<dbReference type="EMBL" id="CP108125">
    <property type="protein sequence ID" value="WTO85545.1"/>
    <property type="molecule type" value="Genomic_DNA"/>
</dbReference>
<feature type="transmembrane region" description="Helical" evidence="1">
    <location>
        <begin position="243"/>
        <end position="264"/>
    </location>
</feature>
<proteinExistence type="predicted"/>
<reference evidence="2 3" key="1">
    <citation type="submission" date="2022-10" db="EMBL/GenBank/DDBJ databases">
        <title>The complete genomes of actinobacterial strains from the NBC collection.</title>
        <authorList>
            <person name="Joergensen T.S."/>
            <person name="Alvarez Arevalo M."/>
            <person name="Sterndorff E.B."/>
            <person name="Faurdal D."/>
            <person name="Vuksanovic O."/>
            <person name="Mourched A.-S."/>
            <person name="Charusanti P."/>
            <person name="Shaw S."/>
            <person name="Blin K."/>
            <person name="Weber T."/>
        </authorList>
    </citation>
    <scope>NUCLEOTIDE SEQUENCE [LARGE SCALE GENOMIC DNA]</scope>
    <source>
        <strain evidence="2 3">NBC_00206</strain>
    </source>
</reference>
<name>A0ABZ1J3S9_9ACTN</name>
<dbReference type="Proteomes" id="UP001622690">
    <property type="component" value="Chromosome"/>
</dbReference>
<keyword evidence="1" id="KW-0812">Transmembrane</keyword>
<feature type="transmembrane region" description="Helical" evidence="1">
    <location>
        <begin position="439"/>
        <end position="459"/>
    </location>
</feature>
<feature type="transmembrane region" description="Helical" evidence="1">
    <location>
        <begin position="44"/>
        <end position="65"/>
    </location>
</feature>
<evidence type="ECO:0000313" key="3">
    <source>
        <dbReference type="Proteomes" id="UP001622690"/>
    </source>
</evidence>
<evidence type="ECO:0000256" key="1">
    <source>
        <dbReference type="SAM" id="Phobius"/>
    </source>
</evidence>
<feature type="transmembrane region" description="Helical" evidence="1">
    <location>
        <begin position="412"/>
        <end position="433"/>
    </location>
</feature>
<keyword evidence="3" id="KW-1185">Reference proteome</keyword>
<protein>
    <recommendedName>
        <fullName evidence="4">DUF3592 domain-containing protein</fullName>
    </recommendedName>
</protein>
<sequence length="472" mass="50447">MSNAEATRAPFTSSIAVAAWCGGLGLLASGSVLALWLFGTDADLRRLLILTCLAGLLICVVAVALRQRSLGGRSSVSDIAMAECAHVVDEARGSTHEAADPPRTLPSRRGQQLRSLAWVVGIATALLAILALSVGTPQRSERIERIHAAGAVFGVATAEKVSDVRRKSSRGKDPYTATVIVRLPAETGEVPVSAVVRPTTRRPLSVGDPVSVLYAPAQPQLGAVAGDERSLGAELRGETMPAYLRWLFVAAWFLSCLGAISHVSKRYGLRAFSRLGQKDRAIRGRYVRVVDFDASGRRKSAGEPTCIEVQTDAGTARFHTSVGRHGMPELMERCPLWLCWDAQRGARASRFSSDTTPAALVFDQGLVLHGMMKVEEAQALEAGGVSLDKTGTTPQADRPLHLMDVRSHWPMYVAPLMLQICVVVIACAALLTFDVGNAWRWPAGVVAFLGVWAAVGVYVSDDDASSERATAT</sequence>
<gene>
    <name evidence="2" type="ORF">OHU27_25175</name>
</gene>
<evidence type="ECO:0000313" key="2">
    <source>
        <dbReference type="EMBL" id="WTO85545.1"/>
    </source>
</evidence>
<feature type="transmembrane region" description="Helical" evidence="1">
    <location>
        <begin position="116"/>
        <end position="135"/>
    </location>
</feature>
<accession>A0ABZ1J3S9</accession>
<evidence type="ECO:0008006" key="4">
    <source>
        <dbReference type="Google" id="ProtNLM"/>
    </source>
</evidence>
<feature type="transmembrane region" description="Helical" evidence="1">
    <location>
        <begin position="12"/>
        <end position="38"/>
    </location>
</feature>
<keyword evidence="1" id="KW-0472">Membrane</keyword>